<evidence type="ECO:0000313" key="1">
    <source>
        <dbReference type="EMBL" id="GLR66641.1"/>
    </source>
</evidence>
<dbReference type="Proteomes" id="UP001156641">
    <property type="component" value="Unassembled WGS sequence"/>
</dbReference>
<dbReference type="InterPro" id="IPR050312">
    <property type="entry name" value="IolE/XylAMocC-like"/>
</dbReference>
<protein>
    <submittedName>
        <fullName evidence="1">Xylose isomerase</fullName>
    </submittedName>
</protein>
<dbReference type="PANTHER" id="PTHR12110">
    <property type="entry name" value="HYDROXYPYRUVATE ISOMERASE"/>
    <property type="match status" value="1"/>
</dbReference>
<keyword evidence="2" id="KW-1185">Reference proteome</keyword>
<accession>A0ABQ6A474</accession>
<dbReference type="SUPFAM" id="SSF51658">
    <property type="entry name" value="Xylose isomerase-like"/>
    <property type="match status" value="1"/>
</dbReference>
<dbReference type="EMBL" id="BSOS01000033">
    <property type="protein sequence ID" value="GLR66641.1"/>
    <property type="molecule type" value="Genomic_DNA"/>
</dbReference>
<dbReference type="InterPro" id="IPR036237">
    <property type="entry name" value="Xyl_isomerase-like_sf"/>
</dbReference>
<name>A0ABQ6A474_9PROT</name>
<proteinExistence type="predicted"/>
<comment type="caution">
    <text evidence="1">The sequence shown here is derived from an EMBL/GenBank/DDBJ whole genome shotgun (WGS) entry which is preliminary data.</text>
</comment>
<evidence type="ECO:0000313" key="2">
    <source>
        <dbReference type="Proteomes" id="UP001156641"/>
    </source>
</evidence>
<sequence length="274" mass="30919">MQKLLIFQSLWGMQRLRGQTGEPSLPEKIARIAAAGFDGVTDHFYDRAHAAPLMALLREHGLAIEGQVFPRSVADLEPALAMAEEFGCHHITIQAMACPMTVNECLPLLEGWQRLAEKTGVAVNVETHRGRMTNDLLFTMQLLEAFPGLRFTADLSHYVNAREVELPVSPETDAMITRILDHAWAFHGRVAASHQVQVPISFPQHQPWVAQFETWWRAGFINWRNRAPRDATLSFTCELGPAPYSITGPDNEDLTDRWREALLLKEMARNLWSG</sequence>
<dbReference type="GO" id="GO:0016853">
    <property type="term" value="F:isomerase activity"/>
    <property type="evidence" value="ECO:0007669"/>
    <property type="project" value="UniProtKB-KW"/>
</dbReference>
<dbReference type="PANTHER" id="PTHR12110:SF21">
    <property type="entry name" value="XYLOSE ISOMERASE-LIKE TIM BARREL DOMAIN-CONTAINING PROTEIN"/>
    <property type="match status" value="1"/>
</dbReference>
<dbReference type="Gene3D" id="3.20.20.150">
    <property type="entry name" value="Divalent-metal-dependent TIM barrel enzymes"/>
    <property type="match status" value="1"/>
</dbReference>
<organism evidence="1 2">
    <name type="scientific">Acidocella aquatica</name>
    <dbReference type="NCBI Taxonomy" id="1922313"/>
    <lineage>
        <taxon>Bacteria</taxon>
        <taxon>Pseudomonadati</taxon>
        <taxon>Pseudomonadota</taxon>
        <taxon>Alphaproteobacteria</taxon>
        <taxon>Acetobacterales</taxon>
        <taxon>Acidocellaceae</taxon>
        <taxon>Acidocella</taxon>
    </lineage>
</organism>
<reference evidence="2" key="1">
    <citation type="journal article" date="2019" name="Int. J. Syst. Evol. Microbiol.">
        <title>The Global Catalogue of Microorganisms (GCM) 10K type strain sequencing project: providing services to taxonomists for standard genome sequencing and annotation.</title>
        <authorList>
            <consortium name="The Broad Institute Genomics Platform"/>
            <consortium name="The Broad Institute Genome Sequencing Center for Infectious Disease"/>
            <person name="Wu L."/>
            <person name="Ma J."/>
        </authorList>
    </citation>
    <scope>NUCLEOTIDE SEQUENCE [LARGE SCALE GENOMIC DNA]</scope>
    <source>
        <strain evidence="2">NBRC 112502</strain>
    </source>
</reference>
<keyword evidence="1" id="KW-0413">Isomerase</keyword>
<gene>
    <name evidence="1" type="ORF">GCM10010909_13210</name>
</gene>
<dbReference type="RefSeq" id="WP_284257347.1">
    <property type="nucleotide sequence ID" value="NZ_BSOS01000033.1"/>
</dbReference>